<sequence length="299" mass="34280">MSLPYECPKPLVPYVKGQTLSRANREARRNLTPVESCLQNPPLPGRLEASTLLLEIRDTIRVGDGHNAQVFTVQAQANQELVPREEVLVAKVYDPLYFEDDGGLFDPFLCMDRYYTHEAEAYKMLAEYQGGLIPKFYGTFSLEIPVDGAEARIVRLILIEYIPGWSMQQATPSDFPRPVRQQMMKSVVELESDVYGRDIRLSDLSPQNVMIARFDSHPERKLVFIDLAGAVLGRVPADILAMGIELFQGQYISPLLGWKRSTPYEFNDWIDWEWEAWIMTEFTYTEASITPEIRAAYDW</sequence>
<dbReference type="VEuPathDB" id="FungiDB:BO71DRAFT_489001"/>
<gene>
    <name evidence="2" type="ORF">BO71DRAFT_489001</name>
</gene>
<dbReference type="InterPro" id="IPR011009">
    <property type="entry name" value="Kinase-like_dom_sf"/>
</dbReference>
<accession>A0A319DJ51</accession>
<keyword evidence="3" id="KW-1185">Reference proteome</keyword>
<dbReference type="GO" id="GO:0005524">
    <property type="term" value="F:ATP binding"/>
    <property type="evidence" value="ECO:0007669"/>
    <property type="project" value="UniProtKB-UniRule"/>
</dbReference>
<reference evidence="2 3" key="1">
    <citation type="submission" date="2018-02" db="EMBL/GenBank/DDBJ databases">
        <title>The genomes of Aspergillus section Nigri reveals drivers in fungal speciation.</title>
        <authorList>
            <consortium name="DOE Joint Genome Institute"/>
            <person name="Vesth T.C."/>
            <person name="Nybo J."/>
            <person name="Theobald S."/>
            <person name="Brandl J."/>
            <person name="Frisvad J.C."/>
            <person name="Nielsen K.F."/>
            <person name="Lyhne E.K."/>
            <person name="Kogle M.E."/>
            <person name="Kuo A."/>
            <person name="Riley R."/>
            <person name="Clum A."/>
            <person name="Nolan M."/>
            <person name="Lipzen A."/>
            <person name="Salamov A."/>
            <person name="Henrissat B."/>
            <person name="Wiebenga A."/>
            <person name="De vries R.P."/>
            <person name="Grigoriev I.V."/>
            <person name="Mortensen U.H."/>
            <person name="Andersen M.R."/>
            <person name="Baker S.E."/>
        </authorList>
    </citation>
    <scope>NUCLEOTIDE SEQUENCE [LARGE SCALE GENOMIC DNA]</scope>
    <source>
        <strain evidence="2 3">CBS 707.79</strain>
    </source>
</reference>
<dbReference type="AlphaFoldDB" id="A0A319DJ51"/>
<keyword evidence="1" id="KW-0067">ATP-binding</keyword>
<evidence type="ECO:0000313" key="3">
    <source>
        <dbReference type="Proteomes" id="UP000247810"/>
    </source>
</evidence>
<protein>
    <recommendedName>
        <fullName evidence="4">Protein kinase domain-containing protein</fullName>
    </recommendedName>
</protein>
<organism evidence="2 3">
    <name type="scientific">Aspergillus ellipticus CBS 707.79</name>
    <dbReference type="NCBI Taxonomy" id="1448320"/>
    <lineage>
        <taxon>Eukaryota</taxon>
        <taxon>Fungi</taxon>
        <taxon>Dikarya</taxon>
        <taxon>Ascomycota</taxon>
        <taxon>Pezizomycotina</taxon>
        <taxon>Eurotiomycetes</taxon>
        <taxon>Eurotiomycetidae</taxon>
        <taxon>Eurotiales</taxon>
        <taxon>Aspergillaceae</taxon>
        <taxon>Aspergillus</taxon>
        <taxon>Aspergillus subgen. Circumdati</taxon>
    </lineage>
</organism>
<feature type="binding site" evidence="1">
    <location>
        <position position="91"/>
    </location>
    <ligand>
        <name>ATP</name>
        <dbReference type="ChEBI" id="CHEBI:30616"/>
    </ligand>
</feature>
<dbReference type="InterPro" id="IPR017441">
    <property type="entry name" value="Protein_kinase_ATP_BS"/>
</dbReference>
<name>A0A319DJ51_9EURO</name>
<dbReference type="EMBL" id="KZ826123">
    <property type="protein sequence ID" value="PYH88128.1"/>
    <property type="molecule type" value="Genomic_DNA"/>
</dbReference>
<evidence type="ECO:0008006" key="4">
    <source>
        <dbReference type="Google" id="ProtNLM"/>
    </source>
</evidence>
<dbReference type="OrthoDB" id="4267316at2759"/>
<dbReference type="PROSITE" id="PS00107">
    <property type="entry name" value="PROTEIN_KINASE_ATP"/>
    <property type="match status" value="1"/>
</dbReference>
<dbReference type="Proteomes" id="UP000247810">
    <property type="component" value="Unassembled WGS sequence"/>
</dbReference>
<keyword evidence="1" id="KW-0547">Nucleotide-binding</keyword>
<evidence type="ECO:0000256" key="1">
    <source>
        <dbReference type="PROSITE-ProRule" id="PRU10141"/>
    </source>
</evidence>
<dbReference type="SUPFAM" id="SSF56112">
    <property type="entry name" value="Protein kinase-like (PK-like)"/>
    <property type="match status" value="1"/>
</dbReference>
<evidence type="ECO:0000313" key="2">
    <source>
        <dbReference type="EMBL" id="PYH88128.1"/>
    </source>
</evidence>
<proteinExistence type="predicted"/>